<dbReference type="SMART" id="SM00487">
    <property type="entry name" value="DEXDc"/>
    <property type="match status" value="1"/>
</dbReference>
<feature type="coiled-coil region" evidence="2">
    <location>
        <begin position="466"/>
        <end position="500"/>
    </location>
</feature>
<dbReference type="GO" id="GO:0016787">
    <property type="term" value="F:hydrolase activity"/>
    <property type="evidence" value="ECO:0007669"/>
    <property type="project" value="UniProtKB-KW"/>
</dbReference>
<dbReference type="InterPro" id="IPR001650">
    <property type="entry name" value="Helicase_C-like"/>
</dbReference>
<evidence type="ECO:0000313" key="5">
    <source>
        <dbReference type="EMBL" id="MCF4006924.1"/>
    </source>
</evidence>
<dbReference type="AlphaFoldDB" id="A0A9X1QPE1"/>
<keyword evidence="6" id="KW-1185">Reference proteome</keyword>
<keyword evidence="5" id="KW-0547">Nucleotide-binding</keyword>
<dbReference type="GO" id="GO:0004386">
    <property type="term" value="F:helicase activity"/>
    <property type="evidence" value="ECO:0007669"/>
    <property type="project" value="UniProtKB-KW"/>
</dbReference>
<dbReference type="SUPFAM" id="SSF52540">
    <property type="entry name" value="P-loop containing nucleoside triphosphate hydrolases"/>
    <property type="match status" value="2"/>
</dbReference>
<dbReference type="GO" id="GO:0005524">
    <property type="term" value="F:ATP binding"/>
    <property type="evidence" value="ECO:0007669"/>
    <property type="project" value="InterPro"/>
</dbReference>
<keyword evidence="5" id="KW-0067">ATP-binding</keyword>
<evidence type="ECO:0000259" key="3">
    <source>
        <dbReference type="PROSITE" id="PS51192"/>
    </source>
</evidence>
<dbReference type="InterPro" id="IPR022138">
    <property type="entry name" value="DUF3670"/>
</dbReference>
<keyword evidence="5" id="KW-0347">Helicase</keyword>
<dbReference type="Pfam" id="PF00176">
    <property type="entry name" value="SNF2-rel_dom"/>
    <property type="match status" value="1"/>
</dbReference>
<dbReference type="Proteomes" id="UP001139336">
    <property type="component" value="Unassembled WGS sequence"/>
</dbReference>
<dbReference type="RefSeq" id="WP_236118768.1">
    <property type="nucleotide sequence ID" value="NZ_JAKGSI010000003.1"/>
</dbReference>
<dbReference type="Pfam" id="PF12419">
    <property type="entry name" value="DUF3670"/>
    <property type="match status" value="1"/>
</dbReference>
<accession>A0A9X1QPE1</accession>
<dbReference type="EMBL" id="JAKGSI010000003">
    <property type="protein sequence ID" value="MCF4006924.1"/>
    <property type="molecule type" value="Genomic_DNA"/>
</dbReference>
<evidence type="ECO:0000259" key="4">
    <source>
        <dbReference type="PROSITE" id="PS51194"/>
    </source>
</evidence>
<evidence type="ECO:0000313" key="6">
    <source>
        <dbReference type="Proteomes" id="UP001139336"/>
    </source>
</evidence>
<dbReference type="CDD" id="cd18793">
    <property type="entry name" value="SF2_C_SNF"/>
    <property type="match status" value="1"/>
</dbReference>
<dbReference type="SMART" id="SM00490">
    <property type="entry name" value="HELICc"/>
    <property type="match status" value="1"/>
</dbReference>
<sequence>MPDFLLHGLWIRGSGLHVWIEQTQGHRIVLPSAVPEGVFPHHVARLLDDRRFRHRLRTRLHTPRGRSVELVIPTAAYGGPAAVEFLDQLSYLDEAAPAATPQQLAAIAPDLRWLIRFQRGIVRFVRAGRVVFGLGFEDRQWWPQWQLASGVAERTWVAAMTGCAPGVLVDNNSFLVEDLVKNLPHWVVSAVLEEILDSIPPRKWHEFPQALVRSQPLKRGGAHLLHALNEWKNSIALVDLQLIVVVDEPESEATIINDEEGWPVRIQVRSGTDSPQPIHLENLDRTTKERLYEYHRTLTQVCPKLSPEQHPLGPATDPTAGDWDVLLPTSELVEFVMLDAQRLQDNGIQVMLPRAWSTAKATATVRTREASGEGSNRHQGLGLEELVRYDWHISLGDVELSEDEMRELVRSKSGLVKLRGQWVLADSRSLSTVTEYIRQLDRTAEKRLREEIASLRMQEQLLDPEKEEDQEHRASLRALIEEKERALEAGEADAVELSDLRALAIESTADEPVEFEGSPWHEALLGGTETPAPQRVEIPPSVHAELREYQRRGVDWLYWMSRNRLGAVLADDMGLGKTLQFLSLLAVERERGEASGPSLVVCPTSVVGNWAREASRFTPSAKVYVHHGTGRLAGEELERRIASSDLVITSYGIATRDVHDLARPSWDHVVLDEAQHVKNVRTRSAKAVRAFPARQRLALTGTPVENRLSEMRAILDFCNPGVLGSASFFQNHFAKAIERENDPALTARLKALTAPFILRRLKTDPAIIDDLPEKQEQILTVHLTEEQASLYTALVENIQNILESTRREDKAARRGIVLSTITRIKQICNHPAHYLGDGSPITYRGRHRSGKVAGLVRLLDDHLAAGHRVLIFTQYRAFGDLLVPYLSARLGEQVPFLHGGVSKARRDAMVERFQQPDGPPVMILSLKAGGTGLNLTAASVVIHMDRWWNPAVENQATDRAYRIGQRKDVIVYKMMTAGTMEESIQQVLDGKLHLASAVVGEGEGWITELSPEDFAELMSYRGRKEGE</sequence>
<dbReference type="Pfam" id="PF00271">
    <property type="entry name" value="Helicase_C"/>
    <property type="match status" value="1"/>
</dbReference>
<dbReference type="InterPro" id="IPR049730">
    <property type="entry name" value="SNF2/RAD54-like_C"/>
</dbReference>
<organism evidence="5 6">
    <name type="scientific">Corynebacterium uropygiale</name>
    <dbReference type="NCBI Taxonomy" id="1775911"/>
    <lineage>
        <taxon>Bacteria</taxon>
        <taxon>Bacillati</taxon>
        <taxon>Actinomycetota</taxon>
        <taxon>Actinomycetes</taxon>
        <taxon>Mycobacteriales</taxon>
        <taxon>Corynebacteriaceae</taxon>
        <taxon>Corynebacterium</taxon>
    </lineage>
</organism>
<dbReference type="Gene3D" id="3.40.50.300">
    <property type="entry name" value="P-loop containing nucleotide triphosphate hydrolases"/>
    <property type="match status" value="1"/>
</dbReference>
<keyword evidence="1" id="KW-0378">Hydrolase</keyword>
<dbReference type="InterPro" id="IPR027417">
    <property type="entry name" value="P-loop_NTPase"/>
</dbReference>
<feature type="domain" description="Helicase C-terminal" evidence="4">
    <location>
        <begin position="858"/>
        <end position="1006"/>
    </location>
</feature>
<dbReference type="InterPro" id="IPR014001">
    <property type="entry name" value="Helicase_ATP-bd"/>
</dbReference>
<evidence type="ECO:0000256" key="2">
    <source>
        <dbReference type="SAM" id="Coils"/>
    </source>
</evidence>
<dbReference type="InterPro" id="IPR000330">
    <property type="entry name" value="SNF2_N"/>
</dbReference>
<dbReference type="PANTHER" id="PTHR10799">
    <property type="entry name" value="SNF2/RAD54 HELICASE FAMILY"/>
    <property type="match status" value="1"/>
</dbReference>
<evidence type="ECO:0000256" key="1">
    <source>
        <dbReference type="ARBA" id="ARBA00022801"/>
    </source>
</evidence>
<dbReference type="CDD" id="cd18012">
    <property type="entry name" value="DEXQc_arch_SWI2_SNF2"/>
    <property type="match status" value="1"/>
</dbReference>
<reference evidence="5" key="1">
    <citation type="submission" date="2022-01" db="EMBL/GenBank/DDBJ databases">
        <title>Corynebacterium sp. nov isolated from isolated from the feces of the greater white-fronted geese (Anser albifrons) at Poyang Lake, PR China.</title>
        <authorList>
            <person name="Liu Q."/>
        </authorList>
    </citation>
    <scope>NUCLEOTIDE SEQUENCE</scope>
    <source>
        <strain evidence="5">JCM 32435</strain>
    </source>
</reference>
<name>A0A9X1QPE1_9CORY</name>
<comment type="caution">
    <text evidence="5">The sequence shown here is derived from an EMBL/GenBank/DDBJ whole genome shotgun (WGS) entry which is preliminary data.</text>
</comment>
<dbReference type="InterPro" id="IPR038718">
    <property type="entry name" value="SNF2-like_sf"/>
</dbReference>
<dbReference type="PROSITE" id="PS51192">
    <property type="entry name" value="HELICASE_ATP_BIND_1"/>
    <property type="match status" value="1"/>
</dbReference>
<dbReference type="PROSITE" id="PS51194">
    <property type="entry name" value="HELICASE_CTER"/>
    <property type="match status" value="1"/>
</dbReference>
<protein>
    <submittedName>
        <fullName evidence="5">DEAD/DEAH box helicase</fullName>
    </submittedName>
</protein>
<gene>
    <name evidence="5" type="ORF">L1O03_06995</name>
</gene>
<proteinExistence type="predicted"/>
<dbReference type="Gene3D" id="3.40.50.10810">
    <property type="entry name" value="Tandem AAA-ATPase domain"/>
    <property type="match status" value="1"/>
</dbReference>
<feature type="domain" description="Helicase ATP-binding" evidence="3">
    <location>
        <begin position="558"/>
        <end position="721"/>
    </location>
</feature>
<keyword evidence="2" id="KW-0175">Coiled coil</keyword>